<dbReference type="EMBL" id="FR695872">
    <property type="protein sequence ID" value="CBX29233.1"/>
    <property type="molecule type" value="Genomic_DNA"/>
</dbReference>
<dbReference type="PANTHER" id="PTHR35089">
    <property type="entry name" value="CHAPERONE PROTEIN SKP"/>
    <property type="match status" value="1"/>
</dbReference>
<dbReference type="Pfam" id="PF03938">
    <property type="entry name" value="OmpH"/>
    <property type="match status" value="1"/>
</dbReference>
<evidence type="ECO:0000313" key="3">
    <source>
        <dbReference type="EMBL" id="CBX29233.1"/>
    </source>
</evidence>
<dbReference type="Gene3D" id="3.30.910.20">
    <property type="entry name" value="Skp domain"/>
    <property type="match status" value="1"/>
</dbReference>
<dbReference type="InterPro" id="IPR024930">
    <property type="entry name" value="Skp_dom_sf"/>
</dbReference>
<dbReference type="InterPro" id="IPR005632">
    <property type="entry name" value="Chaperone_Skp"/>
</dbReference>
<dbReference type="GO" id="GO:0051082">
    <property type="term" value="F:unfolded protein binding"/>
    <property type="evidence" value="ECO:0007669"/>
    <property type="project" value="InterPro"/>
</dbReference>
<protein>
    <recommendedName>
        <fullName evidence="4">Outer membrane protein</fullName>
    </recommendedName>
</protein>
<gene>
    <name evidence="3" type="ORF">N47_J02140</name>
</gene>
<dbReference type="SUPFAM" id="SSF111384">
    <property type="entry name" value="OmpH-like"/>
    <property type="match status" value="1"/>
</dbReference>
<dbReference type="SMART" id="SM00935">
    <property type="entry name" value="OmpH"/>
    <property type="match status" value="1"/>
</dbReference>
<dbReference type="PANTHER" id="PTHR35089:SF1">
    <property type="entry name" value="CHAPERONE PROTEIN SKP"/>
    <property type="match status" value="1"/>
</dbReference>
<dbReference type="GO" id="GO:0050821">
    <property type="term" value="P:protein stabilization"/>
    <property type="evidence" value="ECO:0007669"/>
    <property type="project" value="TreeGrafter"/>
</dbReference>
<comment type="similarity">
    <text evidence="1">Belongs to the Skp family.</text>
</comment>
<reference evidence="3" key="1">
    <citation type="journal article" date="2011" name="Environ. Microbiol.">
        <title>Genomic insights into the metabolic potential of the polycyclic aromatic hydrocarbon degrading sulfate-reducing Deltaproteobacterium N47.</title>
        <authorList>
            <person name="Bergmann F."/>
            <person name="Selesi D."/>
            <person name="Weinmaier T."/>
            <person name="Tischler P."/>
            <person name="Rattei T."/>
            <person name="Meckenstock R.U."/>
        </authorList>
    </citation>
    <scope>NUCLEOTIDE SEQUENCE</scope>
</reference>
<organism evidence="3">
    <name type="scientific">uncultured Desulfobacterium sp</name>
    <dbReference type="NCBI Taxonomy" id="201089"/>
    <lineage>
        <taxon>Bacteria</taxon>
        <taxon>Pseudomonadati</taxon>
        <taxon>Thermodesulfobacteriota</taxon>
        <taxon>Desulfobacteria</taxon>
        <taxon>Desulfobacterales</taxon>
        <taxon>Desulfobacteriaceae</taxon>
        <taxon>Desulfobacterium</taxon>
        <taxon>environmental samples</taxon>
    </lineage>
</organism>
<keyword evidence="2" id="KW-0732">Signal</keyword>
<accession>E1YF89</accession>
<dbReference type="AlphaFoldDB" id="E1YF89"/>
<dbReference type="GO" id="GO:0005829">
    <property type="term" value="C:cytosol"/>
    <property type="evidence" value="ECO:0007669"/>
    <property type="project" value="TreeGrafter"/>
</dbReference>
<sequence length="180" mass="20426">MRLINKIVFVGSVLFFVLGIYAYAADAAKIGIVDFRKILEDSNTGKSGRAEIKKQGEKMEADLKKRGAEIDEMKKKYDKDAMVASKDARDEKERDLQTKYIDFKNFEKKYNSEIQKLQTDFFVRLKKDVDIIVGEIGKKEGYQIIIEKNQAGVFYSPASADITDRIIQQLNAKSAPKAGK</sequence>
<evidence type="ECO:0000256" key="1">
    <source>
        <dbReference type="ARBA" id="ARBA00009091"/>
    </source>
</evidence>
<evidence type="ECO:0008006" key="4">
    <source>
        <dbReference type="Google" id="ProtNLM"/>
    </source>
</evidence>
<evidence type="ECO:0000256" key="2">
    <source>
        <dbReference type="ARBA" id="ARBA00022729"/>
    </source>
</evidence>
<name>E1YF89_9BACT</name>
<proteinExistence type="inferred from homology"/>